<dbReference type="PANTHER" id="PTHR43671">
    <property type="entry name" value="SERINE/THREONINE-PROTEIN KINASE NEK"/>
    <property type="match status" value="1"/>
</dbReference>
<accession>N1PTL6</accession>
<dbReference type="GO" id="GO:0005524">
    <property type="term" value="F:ATP binding"/>
    <property type="evidence" value="ECO:0007669"/>
    <property type="project" value="UniProtKB-KW"/>
</dbReference>
<keyword evidence="5" id="KW-0067">ATP-binding</keyword>
<dbReference type="Proteomes" id="UP000016933">
    <property type="component" value="Unassembled WGS sequence"/>
</dbReference>
<dbReference type="PROSITE" id="PS50011">
    <property type="entry name" value="PROTEIN_KINASE_DOM"/>
    <property type="match status" value="1"/>
</dbReference>
<dbReference type="InterPro" id="IPR000719">
    <property type="entry name" value="Prot_kinase_dom"/>
</dbReference>
<keyword evidence="2" id="KW-0808">Transferase</keyword>
<dbReference type="OMA" id="RIARIYM"/>
<dbReference type="InterPro" id="IPR050660">
    <property type="entry name" value="NEK_Ser/Thr_kinase"/>
</dbReference>
<keyword evidence="4" id="KW-0418">Kinase</keyword>
<dbReference type="AlphaFoldDB" id="N1PTL6"/>
<evidence type="ECO:0000256" key="2">
    <source>
        <dbReference type="ARBA" id="ARBA00022679"/>
    </source>
</evidence>
<dbReference type="EC" id="2.7.11.1" evidence="1"/>
<evidence type="ECO:0000313" key="8">
    <source>
        <dbReference type="Proteomes" id="UP000016933"/>
    </source>
</evidence>
<dbReference type="PROSITE" id="PS00108">
    <property type="entry name" value="PROTEIN_KINASE_ST"/>
    <property type="match status" value="1"/>
</dbReference>
<name>N1PTL6_DOTSN</name>
<evidence type="ECO:0000256" key="3">
    <source>
        <dbReference type="ARBA" id="ARBA00022741"/>
    </source>
</evidence>
<dbReference type="SMART" id="SM00220">
    <property type="entry name" value="S_TKc"/>
    <property type="match status" value="1"/>
</dbReference>
<dbReference type="OrthoDB" id="3650759at2759"/>
<dbReference type="Gene3D" id="1.10.510.10">
    <property type="entry name" value="Transferase(Phosphotransferase) domain 1"/>
    <property type="match status" value="1"/>
</dbReference>
<dbReference type="SUPFAM" id="SSF56112">
    <property type="entry name" value="Protein kinase-like (PK-like)"/>
    <property type="match status" value="1"/>
</dbReference>
<keyword evidence="8" id="KW-1185">Reference proteome</keyword>
<dbReference type="InterPro" id="IPR011009">
    <property type="entry name" value="Kinase-like_dom_sf"/>
</dbReference>
<gene>
    <name evidence="7" type="ORF">DOTSEDRAFT_33282</name>
</gene>
<evidence type="ECO:0000256" key="5">
    <source>
        <dbReference type="ARBA" id="ARBA00022840"/>
    </source>
</evidence>
<evidence type="ECO:0000256" key="1">
    <source>
        <dbReference type="ARBA" id="ARBA00012513"/>
    </source>
</evidence>
<evidence type="ECO:0000313" key="7">
    <source>
        <dbReference type="EMBL" id="EME46717.1"/>
    </source>
</evidence>
<dbReference type="Pfam" id="PF00069">
    <property type="entry name" value="Pkinase"/>
    <property type="match status" value="1"/>
</dbReference>
<sequence length="268" mass="30790">MCNYHGHSTVDERNRRWKLYLEFCPWDNLEELLTSYVRATPPASFPEEFIWYVAHECLLAAQVMAQGSTTAAIPNWRSIVHRDLKTSNIFLGPTNSARFRYYPKIKVADFGLAAETNANDPSNPIDYADGAGSHGWLAPEQQRWYRRNGNLLLDKRLTEKTQYLEDMPEQLTYDPGERVPTLGLTPSGRLYSAGLDQFILDCTEFDIGQRFDVTQALNSITTNNGFNGMHTAIPKRPFSRDTDPHKLEWLPEDRKYRLGLTRQQSPKD</sequence>
<dbReference type="EMBL" id="KB446537">
    <property type="protein sequence ID" value="EME46717.1"/>
    <property type="molecule type" value="Genomic_DNA"/>
</dbReference>
<dbReference type="GO" id="GO:0004674">
    <property type="term" value="F:protein serine/threonine kinase activity"/>
    <property type="evidence" value="ECO:0007669"/>
    <property type="project" value="UniProtKB-EC"/>
</dbReference>
<keyword evidence="3" id="KW-0547">Nucleotide-binding</keyword>
<dbReference type="HOGENOM" id="CLU_1038370_0_0_1"/>
<evidence type="ECO:0000256" key="4">
    <source>
        <dbReference type="ARBA" id="ARBA00022777"/>
    </source>
</evidence>
<dbReference type="InterPro" id="IPR008271">
    <property type="entry name" value="Ser/Thr_kinase_AS"/>
</dbReference>
<evidence type="ECO:0000259" key="6">
    <source>
        <dbReference type="PROSITE" id="PS50011"/>
    </source>
</evidence>
<dbReference type="PANTHER" id="PTHR43671:SF13">
    <property type="entry name" value="SERINE_THREONINE-PROTEIN KINASE NEK2"/>
    <property type="match status" value="1"/>
</dbReference>
<organism evidence="7 8">
    <name type="scientific">Dothistroma septosporum (strain NZE10 / CBS 128990)</name>
    <name type="common">Red band needle blight fungus</name>
    <name type="synonym">Mycosphaerella pini</name>
    <dbReference type="NCBI Taxonomy" id="675120"/>
    <lineage>
        <taxon>Eukaryota</taxon>
        <taxon>Fungi</taxon>
        <taxon>Dikarya</taxon>
        <taxon>Ascomycota</taxon>
        <taxon>Pezizomycotina</taxon>
        <taxon>Dothideomycetes</taxon>
        <taxon>Dothideomycetidae</taxon>
        <taxon>Mycosphaerellales</taxon>
        <taxon>Mycosphaerellaceae</taxon>
        <taxon>Dothistroma</taxon>
    </lineage>
</organism>
<proteinExistence type="predicted"/>
<protein>
    <recommendedName>
        <fullName evidence="1">non-specific serine/threonine protein kinase</fullName>
        <ecNumber evidence="1">2.7.11.1</ecNumber>
    </recommendedName>
</protein>
<reference evidence="8" key="1">
    <citation type="journal article" date="2012" name="PLoS Genet.">
        <title>The genomes of the fungal plant pathogens Cladosporium fulvum and Dothistroma septosporum reveal adaptation to different hosts and lifestyles but also signatures of common ancestry.</title>
        <authorList>
            <person name="de Wit P.J.G.M."/>
            <person name="van der Burgt A."/>
            <person name="Oekmen B."/>
            <person name="Stergiopoulos I."/>
            <person name="Abd-Elsalam K.A."/>
            <person name="Aerts A.L."/>
            <person name="Bahkali A.H."/>
            <person name="Beenen H.G."/>
            <person name="Chettri P."/>
            <person name="Cox M.P."/>
            <person name="Datema E."/>
            <person name="de Vries R.P."/>
            <person name="Dhillon B."/>
            <person name="Ganley A.R."/>
            <person name="Griffiths S.A."/>
            <person name="Guo Y."/>
            <person name="Hamelin R.C."/>
            <person name="Henrissat B."/>
            <person name="Kabir M.S."/>
            <person name="Jashni M.K."/>
            <person name="Kema G."/>
            <person name="Klaubauf S."/>
            <person name="Lapidus A."/>
            <person name="Levasseur A."/>
            <person name="Lindquist E."/>
            <person name="Mehrabi R."/>
            <person name="Ohm R.A."/>
            <person name="Owen T.J."/>
            <person name="Salamov A."/>
            <person name="Schwelm A."/>
            <person name="Schijlen E."/>
            <person name="Sun H."/>
            <person name="van den Burg H.A."/>
            <person name="van Ham R.C.H.J."/>
            <person name="Zhang S."/>
            <person name="Goodwin S.B."/>
            <person name="Grigoriev I.V."/>
            <person name="Collemare J."/>
            <person name="Bradshaw R.E."/>
        </authorList>
    </citation>
    <scope>NUCLEOTIDE SEQUENCE [LARGE SCALE GENOMIC DNA]</scope>
    <source>
        <strain evidence="8">NZE10 / CBS 128990</strain>
    </source>
</reference>
<reference evidence="7 8" key="2">
    <citation type="journal article" date="2012" name="PLoS Pathog.">
        <title>Diverse lifestyles and strategies of plant pathogenesis encoded in the genomes of eighteen Dothideomycetes fungi.</title>
        <authorList>
            <person name="Ohm R.A."/>
            <person name="Feau N."/>
            <person name="Henrissat B."/>
            <person name="Schoch C.L."/>
            <person name="Horwitz B.A."/>
            <person name="Barry K.W."/>
            <person name="Condon B.J."/>
            <person name="Copeland A.C."/>
            <person name="Dhillon B."/>
            <person name="Glaser F."/>
            <person name="Hesse C.N."/>
            <person name="Kosti I."/>
            <person name="LaButti K."/>
            <person name="Lindquist E.A."/>
            <person name="Lucas S."/>
            <person name="Salamov A.A."/>
            <person name="Bradshaw R.E."/>
            <person name="Ciuffetti L."/>
            <person name="Hamelin R.C."/>
            <person name="Kema G.H.J."/>
            <person name="Lawrence C."/>
            <person name="Scott J.A."/>
            <person name="Spatafora J.W."/>
            <person name="Turgeon B.G."/>
            <person name="de Wit P.J.G.M."/>
            <person name="Zhong S."/>
            <person name="Goodwin S.B."/>
            <person name="Grigoriev I.V."/>
        </authorList>
    </citation>
    <scope>NUCLEOTIDE SEQUENCE [LARGE SCALE GENOMIC DNA]</scope>
    <source>
        <strain evidence="8">NZE10 / CBS 128990</strain>
    </source>
</reference>
<feature type="domain" description="Protein kinase" evidence="6">
    <location>
        <begin position="1"/>
        <end position="233"/>
    </location>
</feature>